<feature type="transmembrane region" description="Helical" evidence="1">
    <location>
        <begin position="35"/>
        <end position="55"/>
    </location>
</feature>
<gene>
    <name evidence="2" type="ORF">DWV78_17370</name>
</gene>
<name>A0A413B1Q6_9FIRM</name>
<protein>
    <submittedName>
        <fullName evidence="2">Uncharacterized protein</fullName>
    </submittedName>
</protein>
<organism evidence="2 3">
    <name type="scientific">Agathobacter rectalis</name>
    <dbReference type="NCBI Taxonomy" id="39491"/>
    <lineage>
        <taxon>Bacteria</taxon>
        <taxon>Bacillati</taxon>
        <taxon>Bacillota</taxon>
        <taxon>Clostridia</taxon>
        <taxon>Lachnospirales</taxon>
        <taxon>Lachnospiraceae</taxon>
        <taxon>Agathobacter</taxon>
    </lineage>
</organism>
<keyword evidence="1" id="KW-1133">Transmembrane helix</keyword>
<reference evidence="2 3" key="1">
    <citation type="submission" date="2018-08" db="EMBL/GenBank/DDBJ databases">
        <title>A genome reference for cultivated species of the human gut microbiota.</title>
        <authorList>
            <person name="Zou Y."/>
            <person name="Xue W."/>
            <person name="Luo G."/>
        </authorList>
    </citation>
    <scope>NUCLEOTIDE SEQUENCE [LARGE SCALE GENOMIC DNA]</scope>
    <source>
        <strain evidence="2 3">AF12-8</strain>
    </source>
</reference>
<sequence length="151" mass="17506">MILLAGKRIGIFSLVISIIWLFFVTRQSEKNQKCLITITGVVMMLVCYLLVYLVLNPDWNLIASNLNIDLAGRNYYYAAMQNYAHFGTDFIGLGRNACQVILKEDFPYFRVGNVHSDILRMYVESGFLDVFSMADILSNYYAKIYRKKDWN</sequence>
<accession>A0A413B1Q6</accession>
<comment type="caution">
    <text evidence="2">The sequence shown here is derived from an EMBL/GenBank/DDBJ whole genome shotgun (WGS) entry which is preliminary data.</text>
</comment>
<evidence type="ECO:0000256" key="1">
    <source>
        <dbReference type="SAM" id="Phobius"/>
    </source>
</evidence>
<feature type="transmembrane region" description="Helical" evidence="1">
    <location>
        <begin position="6"/>
        <end position="23"/>
    </location>
</feature>
<keyword evidence="1" id="KW-0812">Transmembrane</keyword>
<evidence type="ECO:0000313" key="3">
    <source>
        <dbReference type="Proteomes" id="UP000286581"/>
    </source>
</evidence>
<evidence type="ECO:0000313" key="2">
    <source>
        <dbReference type="EMBL" id="RGW29985.1"/>
    </source>
</evidence>
<proteinExistence type="predicted"/>
<dbReference type="Proteomes" id="UP000286581">
    <property type="component" value="Unassembled WGS sequence"/>
</dbReference>
<keyword evidence="1" id="KW-0472">Membrane</keyword>
<dbReference type="AlphaFoldDB" id="A0A413B1Q6"/>
<dbReference type="EMBL" id="QSAE01000207">
    <property type="protein sequence ID" value="RGW29985.1"/>
    <property type="molecule type" value="Genomic_DNA"/>
</dbReference>